<feature type="transmembrane region" description="Helical" evidence="1">
    <location>
        <begin position="593"/>
        <end position="611"/>
    </location>
</feature>
<feature type="transmembrane region" description="Helical" evidence="1">
    <location>
        <begin position="406"/>
        <end position="425"/>
    </location>
</feature>
<feature type="transmembrane region" description="Helical" evidence="1">
    <location>
        <begin position="492"/>
        <end position="512"/>
    </location>
</feature>
<feature type="transmembrane region" description="Helical" evidence="1">
    <location>
        <begin position="159"/>
        <end position="181"/>
    </location>
</feature>
<feature type="transmembrane region" description="Helical" evidence="1">
    <location>
        <begin position="265"/>
        <end position="293"/>
    </location>
</feature>
<evidence type="ECO:0000313" key="2">
    <source>
        <dbReference type="EMBL" id="OQB72354.1"/>
    </source>
</evidence>
<keyword evidence="1" id="KW-0472">Membrane</keyword>
<evidence type="ECO:0000256" key="1">
    <source>
        <dbReference type="SAM" id="Phobius"/>
    </source>
</evidence>
<name>A0A1V6C682_UNCT6</name>
<gene>
    <name evidence="2" type="ORF">BWX89_01342</name>
</gene>
<keyword evidence="1" id="KW-1133">Transmembrane helix</keyword>
<feature type="transmembrane region" description="Helical" evidence="1">
    <location>
        <begin position="623"/>
        <end position="649"/>
    </location>
</feature>
<reference evidence="2" key="1">
    <citation type="submission" date="2017-02" db="EMBL/GenBank/DDBJ databases">
        <title>Delving into the versatile metabolic prowess of the omnipresent phylum Bacteroidetes.</title>
        <authorList>
            <person name="Nobu M.K."/>
            <person name="Mei R."/>
            <person name="Narihiro T."/>
            <person name="Kuroda K."/>
            <person name="Liu W.-T."/>
        </authorList>
    </citation>
    <scope>NUCLEOTIDE SEQUENCE</scope>
    <source>
        <strain evidence="2">ADurb.Bin131</strain>
    </source>
</reference>
<feature type="transmembrane region" description="Helical" evidence="1">
    <location>
        <begin position="79"/>
        <end position="103"/>
    </location>
</feature>
<feature type="transmembrane region" description="Helical" evidence="1">
    <location>
        <begin position="336"/>
        <end position="357"/>
    </location>
</feature>
<dbReference type="EMBL" id="MWDQ01000132">
    <property type="protein sequence ID" value="OQB72354.1"/>
    <property type="molecule type" value="Genomic_DNA"/>
</dbReference>
<protein>
    <recommendedName>
        <fullName evidence="3">Peptide transporter</fullName>
    </recommendedName>
</protein>
<feature type="transmembrane region" description="Helical" evidence="1">
    <location>
        <begin position="219"/>
        <end position="245"/>
    </location>
</feature>
<feature type="transmembrane region" description="Helical" evidence="1">
    <location>
        <begin position="49"/>
        <end position="67"/>
    </location>
</feature>
<accession>A0A1V6C682</accession>
<feature type="transmembrane region" description="Helical" evidence="1">
    <location>
        <begin position="558"/>
        <end position="587"/>
    </location>
</feature>
<sequence>MADKSISDFKPEIQEAFQEGFGLKTIIAALFVGFIMLPGAIYLGLITGSGLGGAAQWVTVILLVEIAKRSFIPLKRQEIYILYVLAGSLVGGSVVLGTSGLVIQGGAFGELIWRQYFVQSHYAQSFGISDKIPPWAVPQPNSEAIFRRTLFHHDWLKPVIITVIFAFLIRITQFTLGYVMFRITSDKEKLAFPMAPVAAEGATALAESSGKKESWRWRIFSISAMIGILYGAFYVVIPTVTGLLMTKPFQLIPIPWVDFTSQISAKVPACMIGFMTDLGILLTGFVLPFWVVVGSVTSSLLAQCITNPFLYHAHIIKNWQPGMSVVPTSIATNMDFWINATIGGGICVGLLGLWKAITVRRKKEQAVEKLPEGRGDYPIPMAIGIWVITTIIFITISHILVPEFPLIIFIIFGFILTPFLSYTSARMFGITGVATGVSFPLVREASFIFSGYKGVGIWFSPIPYFDVGGMTQGFKQMELTRTKFTSWYKAEFTALVIMLFCSFLFWSIIWHLSPIPSSTYPYVQKMWPLNALTQSLWLSTTLGDSGTTYMIKAIKPAYFLGFTAGGIVLNALLGLFKVPVAFFYGLIGGVAMWPHYTIPLFIGALLGRFYFAKKIGKETWRKYTPIILAGYSCGVGLIGMVSIAVALIAKTIYQIVF</sequence>
<dbReference type="Proteomes" id="UP000485562">
    <property type="component" value="Unassembled WGS sequence"/>
</dbReference>
<dbReference type="AlphaFoldDB" id="A0A1V6C682"/>
<feature type="transmembrane region" description="Helical" evidence="1">
    <location>
        <begin position="377"/>
        <end position="400"/>
    </location>
</feature>
<feature type="transmembrane region" description="Helical" evidence="1">
    <location>
        <begin position="21"/>
        <end position="43"/>
    </location>
</feature>
<comment type="caution">
    <text evidence="2">The sequence shown here is derived from an EMBL/GenBank/DDBJ whole genome shotgun (WGS) entry which is preliminary data.</text>
</comment>
<evidence type="ECO:0008006" key="3">
    <source>
        <dbReference type="Google" id="ProtNLM"/>
    </source>
</evidence>
<organism evidence="2">
    <name type="scientific">candidate division TA06 bacterium ADurb.Bin131</name>
    <dbReference type="NCBI Taxonomy" id="1852827"/>
    <lineage>
        <taxon>Bacteria</taxon>
        <taxon>Bacteria division TA06</taxon>
    </lineage>
</organism>
<proteinExistence type="predicted"/>
<keyword evidence="1" id="KW-0812">Transmembrane</keyword>